<dbReference type="Gene3D" id="3.30.70.270">
    <property type="match status" value="1"/>
</dbReference>
<dbReference type="PANTHER" id="PTHR33064">
    <property type="entry name" value="POL PROTEIN"/>
    <property type="match status" value="1"/>
</dbReference>
<dbReference type="AlphaFoldDB" id="A0AAV2IU97"/>
<accession>A0AAV2IU97</accession>
<dbReference type="InterPro" id="IPR043128">
    <property type="entry name" value="Rev_trsase/Diguanyl_cyclase"/>
</dbReference>
<dbReference type="EMBL" id="OZ035823">
    <property type="protein sequence ID" value="CAL1568859.1"/>
    <property type="molecule type" value="Genomic_DNA"/>
</dbReference>
<organism evidence="2 3">
    <name type="scientific">Knipowitschia caucasica</name>
    <name type="common">Caucasian dwarf goby</name>
    <name type="synonym">Pomatoschistus caucasicus</name>
    <dbReference type="NCBI Taxonomy" id="637954"/>
    <lineage>
        <taxon>Eukaryota</taxon>
        <taxon>Metazoa</taxon>
        <taxon>Chordata</taxon>
        <taxon>Craniata</taxon>
        <taxon>Vertebrata</taxon>
        <taxon>Euteleostomi</taxon>
        <taxon>Actinopterygii</taxon>
        <taxon>Neopterygii</taxon>
        <taxon>Teleostei</taxon>
        <taxon>Neoteleostei</taxon>
        <taxon>Acanthomorphata</taxon>
        <taxon>Gobiaria</taxon>
        <taxon>Gobiiformes</taxon>
        <taxon>Gobioidei</taxon>
        <taxon>Gobiidae</taxon>
        <taxon>Gobiinae</taxon>
        <taxon>Knipowitschia</taxon>
    </lineage>
</organism>
<reference evidence="2 3" key="1">
    <citation type="submission" date="2024-04" db="EMBL/GenBank/DDBJ databases">
        <authorList>
            <person name="Waldvogel A.-M."/>
            <person name="Schoenle A."/>
        </authorList>
    </citation>
    <scope>NUCLEOTIDE SEQUENCE [LARGE SCALE GENOMIC DNA]</scope>
</reference>
<evidence type="ECO:0000313" key="3">
    <source>
        <dbReference type="Proteomes" id="UP001497482"/>
    </source>
</evidence>
<proteinExistence type="predicted"/>
<dbReference type="InterPro" id="IPR043502">
    <property type="entry name" value="DNA/RNA_pol_sf"/>
</dbReference>
<dbReference type="FunFam" id="3.30.70.270:FF:000020">
    <property type="entry name" value="Transposon Tf2-6 polyprotein-like Protein"/>
    <property type="match status" value="1"/>
</dbReference>
<evidence type="ECO:0000313" key="2">
    <source>
        <dbReference type="EMBL" id="CAL1568859.1"/>
    </source>
</evidence>
<dbReference type="InterPro" id="IPR051320">
    <property type="entry name" value="Viral_Replic_Matur_Polypro"/>
</dbReference>
<sequence>MQRTMLRQWDHLSKENPTPPAVQPSNIFPMATSTPHVPAMNRGEPTLLTNPSLSPNTLELSNTSRVIAAALHHAKLEPPVFAADNKTVFLPSDNQERILRGLLDRIQAQDEPLPTFVAHMLKLSTPFILGMDFMTRASISIHIPTRTVFADDAPCPLMDEEDSPADFTELNFLGYRITSSGIKPDPDKIKAVTEFNTPTTVKHVRQFLGLTGYYRRLIQDYARHAEPLHALTRKDATFQWDDNCHPVSPPAVCGGDEVLDIDIAPHMTHTQQADNETALSVLPFVLQDIDSSDDKVITLPLKYGSSSEFDGGVVVLHVSCYP</sequence>
<evidence type="ECO:0008006" key="4">
    <source>
        <dbReference type="Google" id="ProtNLM"/>
    </source>
</evidence>
<protein>
    <recommendedName>
        <fullName evidence="4">Mitochondrial protein</fullName>
    </recommendedName>
</protein>
<name>A0AAV2IU97_KNICA</name>
<dbReference type="SUPFAM" id="SSF56672">
    <property type="entry name" value="DNA/RNA polymerases"/>
    <property type="match status" value="1"/>
</dbReference>
<feature type="region of interest" description="Disordered" evidence="1">
    <location>
        <begin position="1"/>
        <end position="26"/>
    </location>
</feature>
<dbReference type="PANTHER" id="PTHR33064:SF37">
    <property type="entry name" value="RIBONUCLEASE H"/>
    <property type="match status" value="1"/>
</dbReference>
<keyword evidence="3" id="KW-1185">Reference proteome</keyword>
<gene>
    <name evidence="2" type="ORF">KC01_LOCUS1397</name>
</gene>
<evidence type="ECO:0000256" key="1">
    <source>
        <dbReference type="SAM" id="MobiDB-lite"/>
    </source>
</evidence>
<dbReference type="Proteomes" id="UP001497482">
    <property type="component" value="Chromosome 1"/>
</dbReference>